<name>A0A5D0R2V4_9FLAO</name>
<dbReference type="RefSeq" id="WP_148404921.1">
    <property type="nucleotide sequence ID" value="NZ_VSKK01000004.1"/>
</dbReference>
<dbReference type="OrthoDB" id="1414430at2"/>
<dbReference type="Pfam" id="PF07661">
    <property type="entry name" value="MORN_2"/>
    <property type="match status" value="3"/>
</dbReference>
<dbReference type="PROSITE" id="PS51257">
    <property type="entry name" value="PROKAR_LIPOPROTEIN"/>
    <property type="match status" value="1"/>
</dbReference>
<sequence>MLKKLGLILVIITLYSCDNKKYVTEYYPNGKLKLKVEIDKDSLQIGSYEDFYASGELKSKTTYSNGKISDTFYRFHKNGKVKEKGLEKNNFLNGWWFYYDADGKLKEKSQFLTIKDSLYKNQSYYFNKNGNIKLEPSTFFEIEISDTLRIGKNAARIKNYVTNFNNREANLLSVIIDNENSDNEIKRDTFGNGTLKPFFGVTIYKSGKQKIKGKILEKILTKTKESEDLYNLIIEDHYKYFEIDVFVRDQEKETRLGQKLREEMIADKFN</sequence>
<dbReference type="SUPFAM" id="SSF82185">
    <property type="entry name" value="Histone H3 K4-specific methyltransferase SET7/9 N-terminal domain"/>
    <property type="match status" value="1"/>
</dbReference>
<dbReference type="Proteomes" id="UP000323720">
    <property type="component" value="Unassembled WGS sequence"/>
</dbReference>
<dbReference type="InterPro" id="IPR011652">
    <property type="entry name" value="MORN_2"/>
</dbReference>
<proteinExistence type="predicted"/>
<protein>
    <recommendedName>
        <fullName evidence="3">Toxin-antitoxin system YwqK family antitoxin</fullName>
    </recommendedName>
</protein>
<keyword evidence="2" id="KW-1185">Reference proteome</keyword>
<evidence type="ECO:0008006" key="3">
    <source>
        <dbReference type="Google" id="ProtNLM"/>
    </source>
</evidence>
<dbReference type="AlphaFoldDB" id="A0A5D0R2V4"/>
<dbReference type="Gene3D" id="3.90.930.1">
    <property type="match status" value="1"/>
</dbReference>
<evidence type="ECO:0000313" key="2">
    <source>
        <dbReference type="Proteomes" id="UP000323720"/>
    </source>
</evidence>
<comment type="caution">
    <text evidence="1">The sequence shown here is derived from an EMBL/GenBank/DDBJ whole genome shotgun (WGS) entry which is preliminary data.</text>
</comment>
<reference evidence="1 2" key="1">
    <citation type="submission" date="2019-08" db="EMBL/GenBank/DDBJ databases">
        <title>Genomes of Antarctic Bizionia species.</title>
        <authorList>
            <person name="Bowman J.P."/>
        </authorList>
    </citation>
    <scope>NUCLEOTIDE SEQUENCE [LARGE SCALE GENOMIC DNA]</scope>
    <source>
        <strain evidence="1 2">ADA-4</strain>
    </source>
</reference>
<organism evidence="1 2">
    <name type="scientific">Bizionia myxarmorum</name>
    <dbReference type="NCBI Taxonomy" id="291186"/>
    <lineage>
        <taxon>Bacteria</taxon>
        <taxon>Pseudomonadati</taxon>
        <taxon>Bacteroidota</taxon>
        <taxon>Flavobacteriia</taxon>
        <taxon>Flavobacteriales</taxon>
        <taxon>Flavobacteriaceae</taxon>
        <taxon>Bizionia</taxon>
    </lineage>
</organism>
<dbReference type="EMBL" id="VSKK01000004">
    <property type="protein sequence ID" value="TYB75867.1"/>
    <property type="molecule type" value="Genomic_DNA"/>
</dbReference>
<accession>A0A5D0R2V4</accession>
<gene>
    <name evidence="1" type="ORF">ES674_13690</name>
</gene>
<evidence type="ECO:0000313" key="1">
    <source>
        <dbReference type="EMBL" id="TYB75867.1"/>
    </source>
</evidence>